<feature type="region of interest" description="Disordered" evidence="1">
    <location>
        <begin position="1"/>
        <end position="26"/>
    </location>
</feature>
<dbReference type="AlphaFoldDB" id="A0A1I7UVE4"/>
<feature type="compositionally biased region" description="Pro residues" evidence="1">
    <location>
        <begin position="96"/>
        <end position="107"/>
    </location>
</feature>
<dbReference type="WBParaSite" id="Csp11.Scaffold630.g19732.t1">
    <property type="protein sequence ID" value="Csp11.Scaffold630.g19732.t1"/>
    <property type="gene ID" value="Csp11.Scaffold630.g19732"/>
</dbReference>
<keyword evidence="2" id="KW-1185">Reference proteome</keyword>
<accession>A0A1I7UVE4</accession>
<protein>
    <submittedName>
        <fullName evidence="3">Uncharacterized protein</fullName>
    </submittedName>
</protein>
<evidence type="ECO:0000313" key="3">
    <source>
        <dbReference type="WBParaSite" id="Csp11.Scaffold630.g19732.t1"/>
    </source>
</evidence>
<feature type="region of interest" description="Disordered" evidence="1">
    <location>
        <begin position="96"/>
        <end position="134"/>
    </location>
</feature>
<name>A0A1I7UVE4_9PELO</name>
<proteinExistence type="predicted"/>
<reference evidence="3" key="1">
    <citation type="submission" date="2016-11" db="UniProtKB">
        <authorList>
            <consortium name="WormBaseParasite"/>
        </authorList>
    </citation>
    <scope>IDENTIFICATION</scope>
</reference>
<evidence type="ECO:0000256" key="1">
    <source>
        <dbReference type="SAM" id="MobiDB-lite"/>
    </source>
</evidence>
<sequence length="443" mass="51410">MDPNQPPPNFHQAQPQQPPPEIAAQQWVPPVAPPIVPMEPVPGPPLQMAHQLGLPANLPFLQPHFALPIPLNHFPPNPVVDVQEILRNMLQYPAQPPNPGVPAPVRPPVRAANRNAPYNQPQRPRRSGEGNDPRIPTIIPQIMEWCFRNVIRTNVFAENVLEERQIVPKFDDWVLRMLDKGRQKEVVDKAKRFLDLTDAEKNHKRRELIGIELGAGPLDYSNFGDAEAKRYRLLLHHLNIKRSEPANVQELSGELNAWLDQKGWQFPMFLENVLQGKNFQLGERPDSNKAKYYKKIQVWSLLSEKTKDEIWKLVQLKIDQENRKMTESLPEPDQNGMSYDEAFERLNAPIVNPRLSDGLRKEMDIWRKDFCAQQIWLSYKDFYGLFLPKEQLNSLKTPENIPINTQIHFQNFLDLQEHEQRQVILLLHKNRNDRPLYPGNPHN</sequence>
<dbReference type="Proteomes" id="UP000095282">
    <property type="component" value="Unplaced"/>
</dbReference>
<feature type="compositionally biased region" description="Low complexity" evidence="1">
    <location>
        <begin position="108"/>
        <end position="117"/>
    </location>
</feature>
<organism evidence="2 3">
    <name type="scientific">Caenorhabditis tropicalis</name>
    <dbReference type="NCBI Taxonomy" id="1561998"/>
    <lineage>
        <taxon>Eukaryota</taxon>
        <taxon>Metazoa</taxon>
        <taxon>Ecdysozoa</taxon>
        <taxon>Nematoda</taxon>
        <taxon>Chromadorea</taxon>
        <taxon>Rhabditida</taxon>
        <taxon>Rhabditina</taxon>
        <taxon>Rhabditomorpha</taxon>
        <taxon>Rhabditoidea</taxon>
        <taxon>Rhabditidae</taxon>
        <taxon>Peloderinae</taxon>
        <taxon>Caenorhabditis</taxon>
    </lineage>
</organism>
<evidence type="ECO:0000313" key="2">
    <source>
        <dbReference type="Proteomes" id="UP000095282"/>
    </source>
</evidence>